<dbReference type="GO" id="GO:0005643">
    <property type="term" value="C:nuclear pore"/>
    <property type="evidence" value="ECO:0007669"/>
    <property type="project" value="UniProtKB-SubCell"/>
</dbReference>
<evidence type="ECO:0000259" key="11">
    <source>
        <dbReference type="PROSITE" id="PS51472"/>
    </source>
</evidence>
<keyword evidence="8 9" id="KW-0539">Nucleus</keyword>
<evidence type="ECO:0000313" key="12">
    <source>
        <dbReference type="EMBL" id="KAL3282395.1"/>
    </source>
</evidence>
<keyword evidence="6 9" id="KW-0811">Translocation</keyword>
<comment type="function">
    <text evidence="9">Functions as a component of the nuclear pore complex (NPC).</text>
</comment>
<evidence type="ECO:0000256" key="8">
    <source>
        <dbReference type="ARBA" id="ARBA00023242"/>
    </source>
</evidence>
<dbReference type="InterPro" id="IPR017389">
    <property type="entry name" value="Nucleoporin_NUP53"/>
</dbReference>
<dbReference type="SUPFAM" id="SSF54928">
    <property type="entry name" value="RNA-binding domain, RBD"/>
    <property type="match status" value="1"/>
</dbReference>
<dbReference type="InterPro" id="IPR007846">
    <property type="entry name" value="RRM_NUP35_dom"/>
</dbReference>
<protein>
    <recommendedName>
        <fullName evidence="9">Nucleoporin NUP53</fullName>
    </recommendedName>
</protein>
<dbReference type="PROSITE" id="PS51472">
    <property type="entry name" value="RRM_NUP35"/>
    <property type="match status" value="1"/>
</dbReference>
<dbReference type="InterPro" id="IPR012677">
    <property type="entry name" value="Nucleotide-bd_a/b_plait_sf"/>
</dbReference>
<keyword evidence="5 9" id="KW-0653">Protein transport</keyword>
<evidence type="ECO:0000256" key="3">
    <source>
        <dbReference type="ARBA" id="ARBA00022448"/>
    </source>
</evidence>
<evidence type="ECO:0000256" key="1">
    <source>
        <dbReference type="ARBA" id="ARBA00004567"/>
    </source>
</evidence>
<comment type="subcellular location">
    <subcellularLocation>
        <location evidence="1 9">Nucleus</location>
        <location evidence="1 9">Nuclear pore complex</location>
    </subcellularLocation>
</comment>
<evidence type="ECO:0000256" key="5">
    <source>
        <dbReference type="ARBA" id="ARBA00022927"/>
    </source>
</evidence>
<dbReference type="GO" id="GO:0015031">
    <property type="term" value="P:protein transport"/>
    <property type="evidence" value="ECO:0007669"/>
    <property type="project" value="UniProtKB-KW"/>
</dbReference>
<evidence type="ECO:0000256" key="2">
    <source>
        <dbReference type="ARBA" id="ARBA00009454"/>
    </source>
</evidence>
<dbReference type="PANTHER" id="PTHR21527:SF6">
    <property type="entry name" value="NUCLEOPORIN NUP35"/>
    <property type="match status" value="1"/>
</dbReference>
<evidence type="ECO:0000256" key="7">
    <source>
        <dbReference type="ARBA" id="ARBA00023132"/>
    </source>
</evidence>
<dbReference type="Pfam" id="PF05172">
    <property type="entry name" value="RRM_Nup35"/>
    <property type="match status" value="1"/>
</dbReference>
<comment type="caution">
    <text evidence="12">The sequence shown here is derived from an EMBL/GenBank/DDBJ whole genome shotgun (WGS) entry which is preliminary data.</text>
</comment>
<dbReference type="PIRSF" id="PIRSF038119">
    <property type="entry name" value="Nucleoporin_NUP53"/>
    <property type="match status" value="1"/>
</dbReference>
<evidence type="ECO:0000256" key="4">
    <source>
        <dbReference type="ARBA" id="ARBA00022816"/>
    </source>
</evidence>
<dbReference type="InterPro" id="IPR035979">
    <property type="entry name" value="RBD_domain_sf"/>
</dbReference>
<reference evidence="12 13" key="1">
    <citation type="journal article" date="2021" name="BMC Biol.">
        <title>Horizontally acquired antibacterial genes associated with adaptive radiation of ladybird beetles.</title>
        <authorList>
            <person name="Li H.S."/>
            <person name="Tang X.F."/>
            <person name="Huang Y.H."/>
            <person name="Xu Z.Y."/>
            <person name="Chen M.L."/>
            <person name="Du X.Y."/>
            <person name="Qiu B.Y."/>
            <person name="Chen P.T."/>
            <person name="Zhang W."/>
            <person name="Slipinski A."/>
            <person name="Escalona H.E."/>
            <person name="Waterhouse R.M."/>
            <person name="Zwick A."/>
            <person name="Pang H."/>
        </authorList>
    </citation>
    <scope>NUCLEOTIDE SEQUENCE [LARGE SCALE GENOMIC DNA]</scope>
    <source>
        <strain evidence="12">SYSU2018</strain>
    </source>
</reference>
<dbReference type="GO" id="GO:0051028">
    <property type="term" value="P:mRNA transport"/>
    <property type="evidence" value="ECO:0007669"/>
    <property type="project" value="UniProtKB-UniRule"/>
</dbReference>
<name>A0ABD2NW76_9CUCU</name>
<feature type="region of interest" description="Disordered" evidence="10">
    <location>
        <begin position="1"/>
        <end position="62"/>
    </location>
</feature>
<dbReference type="CDD" id="cd12441">
    <property type="entry name" value="RRM_Nup53_like"/>
    <property type="match status" value="1"/>
</dbReference>
<keyword evidence="3 9" id="KW-0813">Transport</keyword>
<proteinExistence type="inferred from homology"/>
<evidence type="ECO:0000313" key="13">
    <source>
        <dbReference type="Proteomes" id="UP001516400"/>
    </source>
</evidence>
<dbReference type="FunFam" id="3.30.70.330:FF:000095">
    <property type="entry name" value="Putative Nucleoporin NUP53"/>
    <property type="match status" value="1"/>
</dbReference>
<keyword evidence="7 9" id="KW-0906">Nuclear pore complex</keyword>
<dbReference type="EMBL" id="JABFTP020000144">
    <property type="protein sequence ID" value="KAL3282395.1"/>
    <property type="molecule type" value="Genomic_DNA"/>
</dbReference>
<comment type="similarity">
    <text evidence="2 9">Belongs to the Nup35 family.</text>
</comment>
<gene>
    <name evidence="12" type="ORF">HHI36_005580</name>
</gene>
<keyword evidence="4 9" id="KW-0509">mRNA transport</keyword>
<keyword evidence="13" id="KW-1185">Reference proteome</keyword>
<feature type="domain" description="RRM Nup35-type" evidence="11">
    <location>
        <begin position="164"/>
        <end position="244"/>
    </location>
</feature>
<organism evidence="12 13">
    <name type="scientific">Cryptolaemus montrouzieri</name>
    <dbReference type="NCBI Taxonomy" id="559131"/>
    <lineage>
        <taxon>Eukaryota</taxon>
        <taxon>Metazoa</taxon>
        <taxon>Ecdysozoa</taxon>
        <taxon>Arthropoda</taxon>
        <taxon>Hexapoda</taxon>
        <taxon>Insecta</taxon>
        <taxon>Pterygota</taxon>
        <taxon>Neoptera</taxon>
        <taxon>Endopterygota</taxon>
        <taxon>Coleoptera</taxon>
        <taxon>Polyphaga</taxon>
        <taxon>Cucujiformia</taxon>
        <taxon>Coccinelloidea</taxon>
        <taxon>Coccinellidae</taxon>
        <taxon>Scymninae</taxon>
        <taxon>Scymnini</taxon>
        <taxon>Cryptolaemus</taxon>
    </lineage>
</organism>
<feature type="compositionally biased region" description="Low complexity" evidence="10">
    <location>
        <begin position="8"/>
        <end position="17"/>
    </location>
</feature>
<dbReference type="Proteomes" id="UP001516400">
    <property type="component" value="Unassembled WGS sequence"/>
</dbReference>
<dbReference type="Gene3D" id="3.30.70.330">
    <property type="match status" value="1"/>
</dbReference>
<feature type="compositionally biased region" description="Polar residues" evidence="10">
    <location>
        <begin position="31"/>
        <end position="62"/>
    </location>
</feature>
<sequence>MEPMNLGSAPSSPSSPSTNPNFLPGFLIGDSQPTPTALSTSPGRNRHNSASFNKVSMNSPETRNLRQKLFSPHVPDSPFQSPFVPLSEKGGPPKQGLFDAVDNRRNLGPGSPILSSTIAPYCETSAFNESISRINEETLNSSINMNMLNESSRFNNSNLNRLEKIDSNWVTVFGFPPSAMSLILAQLSNCGTIVERILPSQGNWVHLKFSNSNEVSRALTLNGKCINNNIMIGVHLYHNKENKENNGSNSTVFTSPIRARSLRQSFTSPQHMNNSVVLPQNVPQKSTGLVNKAIEYVFGW</sequence>
<accession>A0ABD2NW76</accession>
<evidence type="ECO:0000256" key="9">
    <source>
        <dbReference type="PIRNR" id="PIRNR038119"/>
    </source>
</evidence>
<dbReference type="PANTHER" id="PTHR21527">
    <property type="entry name" value="NUCLEOPORIN NUP35"/>
    <property type="match status" value="1"/>
</dbReference>
<evidence type="ECO:0000256" key="6">
    <source>
        <dbReference type="ARBA" id="ARBA00023010"/>
    </source>
</evidence>
<evidence type="ECO:0000256" key="10">
    <source>
        <dbReference type="SAM" id="MobiDB-lite"/>
    </source>
</evidence>
<dbReference type="AlphaFoldDB" id="A0ABD2NW76"/>